<reference evidence="1" key="1">
    <citation type="journal article" date="2020" name="Nature">
        <title>Giant virus diversity and host interactions through global metagenomics.</title>
        <authorList>
            <person name="Schulz F."/>
            <person name="Roux S."/>
            <person name="Paez-Espino D."/>
            <person name="Jungbluth S."/>
            <person name="Walsh D.A."/>
            <person name="Denef V.J."/>
            <person name="McMahon K.D."/>
            <person name="Konstantinidis K.T."/>
            <person name="Eloe-Fadrosh E.A."/>
            <person name="Kyrpides N.C."/>
            <person name="Woyke T."/>
        </authorList>
    </citation>
    <scope>NUCLEOTIDE SEQUENCE</scope>
    <source>
        <strain evidence="1">GVMAG-M-3300027791-30</strain>
    </source>
</reference>
<evidence type="ECO:0008006" key="2">
    <source>
        <dbReference type="Google" id="ProtNLM"/>
    </source>
</evidence>
<dbReference type="NCBIfam" id="NF033632">
    <property type="entry name" value="SLATT_4"/>
    <property type="match status" value="1"/>
</dbReference>
<evidence type="ECO:0000313" key="1">
    <source>
        <dbReference type="EMBL" id="QHU28777.1"/>
    </source>
</evidence>
<dbReference type="AlphaFoldDB" id="A0A6C0LE84"/>
<proteinExistence type="predicted"/>
<accession>A0A6C0LE84</accession>
<sequence>MGSESKKEMSAEAQEALAAVQMSDLRKKINSASWNDNMENLMKIWGEKAAGLRFMHDNASGSWKTFSNTLTLWSICITTVASGASLIAASIDGEEAKNIVLYITGGVGIVSSLLQSLKKFYNAEEKSADHNAVARQFGSFYRYMTLQMNLTREDRLPSDQLSEQSLKEYERLQQEAPPLGGAQIELFRKTFADSEQAVPDICEKKFNIKVYRPPKYVPAKEVEVTKLKRSSSPLLFDKSQIEIEIDSSSNSSEPPSLH</sequence>
<name>A0A6C0LE84_9ZZZZ</name>
<organism evidence="1">
    <name type="scientific">viral metagenome</name>
    <dbReference type="NCBI Taxonomy" id="1070528"/>
    <lineage>
        <taxon>unclassified sequences</taxon>
        <taxon>metagenomes</taxon>
        <taxon>organismal metagenomes</taxon>
    </lineage>
</organism>
<protein>
    <recommendedName>
        <fullName evidence="2">SMODS and SLOG-associating 2TM effector domain-containing protein</fullName>
    </recommendedName>
</protein>
<dbReference type="EMBL" id="MN740474">
    <property type="protein sequence ID" value="QHU28777.1"/>
    <property type="molecule type" value="Genomic_DNA"/>
</dbReference>